<dbReference type="Pfam" id="PF01301">
    <property type="entry name" value="Glyco_hydro_35"/>
    <property type="match status" value="2"/>
</dbReference>
<dbReference type="InterPro" id="IPR019801">
    <property type="entry name" value="Glyco_hydro_35_CS"/>
</dbReference>
<keyword evidence="5 8" id="KW-0378">Hydrolase</keyword>
<dbReference type="InterPro" id="IPR008979">
    <property type="entry name" value="Galactose-bd-like_sf"/>
</dbReference>
<dbReference type="InterPro" id="IPR001944">
    <property type="entry name" value="Glycoside_Hdrlase_35"/>
</dbReference>
<protein>
    <recommendedName>
        <fullName evidence="3 8">Beta-galactosidase</fullName>
        <ecNumber evidence="3 8">3.2.1.23</ecNumber>
    </recommendedName>
</protein>
<evidence type="ECO:0000256" key="8">
    <source>
        <dbReference type="RuleBase" id="RU000675"/>
    </source>
</evidence>
<dbReference type="Gene3D" id="2.60.120.260">
    <property type="entry name" value="Galactose-binding domain-like"/>
    <property type="match status" value="2"/>
</dbReference>
<dbReference type="Pfam" id="PF13363">
    <property type="entry name" value="BetaGal_dom3"/>
    <property type="match status" value="1"/>
</dbReference>
<dbReference type="InterPro" id="IPR017853">
    <property type="entry name" value="GH"/>
</dbReference>
<evidence type="ECO:0000313" key="12">
    <source>
        <dbReference type="EMBL" id="KAH7232385.1"/>
    </source>
</evidence>
<dbReference type="InterPro" id="IPR036833">
    <property type="entry name" value="BetaGal_dom3_sf"/>
</dbReference>
<dbReference type="Gene3D" id="2.60.390.10">
    <property type="entry name" value="Beta-galactosidase, domain 3"/>
    <property type="match status" value="1"/>
</dbReference>
<dbReference type="Pfam" id="PF10435">
    <property type="entry name" value="BetaGal_dom2"/>
    <property type="match status" value="1"/>
</dbReference>
<dbReference type="Gene3D" id="2.102.20.10">
    <property type="entry name" value="Beta-galactosidase, domain 2"/>
    <property type="match status" value="1"/>
</dbReference>
<dbReference type="EMBL" id="JAGMUX010000019">
    <property type="protein sequence ID" value="KAH7232385.1"/>
    <property type="molecule type" value="Genomic_DNA"/>
</dbReference>
<evidence type="ECO:0000256" key="5">
    <source>
        <dbReference type="ARBA" id="ARBA00022801"/>
    </source>
</evidence>
<dbReference type="SUPFAM" id="SSF51011">
    <property type="entry name" value="Glycosyl hydrolase domain"/>
    <property type="match status" value="1"/>
</dbReference>
<dbReference type="InterPro" id="IPR037110">
    <property type="entry name" value="Betagal_dom2_sf"/>
</dbReference>
<dbReference type="GO" id="GO:0004565">
    <property type="term" value="F:beta-galactosidase activity"/>
    <property type="evidence" value="ECO:0007669"/>
    <property type="project" value="UniProtKB-EC"/>
</dbReference>
<dbReference type="SMART" id="SM01029">
    <property type="entry name" value="BetaGal_dom2"/>
    <property type="match status" value="1"/>
</dbReference>
<evidence type="ECO:0000256" key="4">
    <source>
        <dbReference type="ARBA" id="ARBA00022729"/>
    </source>
</evidence>
<keyword evidence="4" id="KW-0732">Signal</keyword>
<feature type="domain" description="Beta-galactosidase" evidence="11">
    <location>
        <begin position="421"/>
        <end position="601"/>
    </location>
</feature>
<dbReference type="GeneID" id="70230749"/>
<dbReference type="Pfam" id="PF13364">
    <property type="entry name" value="BetaGal_ABD2"/>
    <property type="match status" value="2"/>
</dbReference>
<keyword evidence="13" id="KW-1185">Reference proteome</keyword>
<evidence type="ECO:0000256" key="9">
    <source>
        <dbReference type="RuleBase" id="RU003679"/>
    </source>
</evidence>
<sequence length="970" mass="109069">MLHSTKREFSLLGLSLGQHPDHEQQNLEFATVFRTLDFFSSKLSKPPFPELISYTANWLNRRLFKVTLAWSEDDHGPIGSLAGSLDWVGSKPQFARQTFTHHPDLTQRAAVQKIVSWDERSLFINGERVVLFSGEIHPFRLPIPTLWLDLFQKLKAVGFNCVSFYRDWALLEAKRGHYIADGIFDLNPFFDAAKQTGIYLIARPGPYINTEVSGGGFPAGCNFPSSYMRNMVKTIAQAQITNGGPIILFQPENEYNGNYMQYVINQARDNGILVPIISNDAHPSGHNAPGTGPSEVDIYGYDAYPLGFNSARPEDWPAGKLPTNWADLHLQQSPNTPFSILEFQGGSYDIWGGNGYEKCAELLNQEFTRAFGGTNWGNLGYPWGYTSYDYGATIAEDLTITRKKCGDAKLLGYFFSSIPAYREAVPRRATTALTATADLTVTPLSANETGFWVLRHTDYSQRKKTEYEITLPTRTGNITIPQLVEKLTLNGRDSNILTTDLQLSGNTNLRYSSAEILAITETGGWQVLVLYGRADERHECAIDIPRNAKIYEHREGAGSSIKTKRQGGSLVVAWDAAKDRSIVDVGSTRLVLLGKDSTYDYWVVDSQNSGPKQKIIIKGPYLVWSVRVQGNRLDISADFNQMTTVEVFAVPAQVKDLFINNSEFKYSEPIKGVWSTNVSFEAPRISLPDFSTSSWKFIDSLPEVKPEYDDARWPEADLRDSHNDYRALSTPSSLSVWLNGTYLGSSKVNATRPDANTTYEFPRLDQGRRYTLTILQDNQGYELNPWVGDDEMKHPRGILNYILQQREQEAISWRITGNLGGEDYQDRVRGPLNEGGSFVERNGFHQPGPPTKERSWSKRNPITKGLSGPGLVYFTASFDLKLPQGWDVPLFFSFANETVPTPAYRAQLFVNGYNFGRYINEVGPQKSFHVPEGVLNHQGENWLGILIWCQEPDEGRAHSQPGWSKRKNAY</sequence>
<dbReference type="SUPFAM" id="SSF49785">
    <property type="entry name" value="Galactose-binding domain-like"/>
    <property type="match status" value="2"/>
</dbReference>
<dbReference type="Proteomes" id="UP000720189">
    <property type="component" value="Unassembled WGS sequence"/>
</dbReference>
<dbReference type="RefSeq" id="XP_046044045.1">
    <property type="nucleotide sequence ID" value="XM_046200795.1"/>
</dbReference>
<evidence type="ECO:0000256" key="10">
    <source>
        <dbReference type="SAM" id="MobiDB-lite"/>
    </source>
</evidence>
<comment type="caution">
    <text evidence="12">The sequence shown here is derived from an EMBL/GenBank/DDBJ whole genome shotgun (WGS) entry which is preliminary data.</text>
</comment>
<dbReference type="InterPro" id="IPR018954">
    <property type="entry name" value="Betagal_dom2"/>
</dbReference>
<evidence type="ECO:0000256" key="2">
    <source>
        <dbReference type="ARBA" id="ARBA00009809"/>
    </source>
</evidence>
<keyword evidence="7 8" id="KW-0326">Glycosidase</keyword>
<comment type="catalytic activity">
    <reaction evidence="1 8">
        <text>Hydrolysis of terminal non-reducing beta-D-galactose residues in beta-D-galactosides.</text>
        <dbReference type="EC" id="3.2.1.23"/>
    </reaction>
</comment>
<feature type="region of interest" description="Disordered" evidence="10">
    <location>
        <begin position="841"/>
        <end position="861"/>
    </location>
</feature>
<dbReference type="PRINTS" id="PR00742">
    <property type="entry name" value="GLHYDRLASE35"/>
</dbReference>
<gene>
    <name evidence="12" type="ORF">BKA55DRAFT_710945</name>
</gene>
<dbReference type="OrthoDB" id="1657402at2759"/>
<comment type="similarity">
    <text evidence="2 9">Belongs to the glycosyl hydrolase 35 family.</text>
</comment>
<name>A0A9P9G5H3_FUSRE</name>
<reference evidence="12" key="1">
    <citation type="journal article" date="2021" name="Nat. Commun.">
        <title>Genetic determinants of endophytism in the Arabidopsis root mycobiome.</title>
        <authorList>
            <person name="Mesny F."/>
            <person name="Miyauchi S."/>
            <person name="Thiergart T."/>
            <person name="Pickel B."/>
            <person name="Atanasova L."/>
            <person name="Karlsson M."/>
            <person name="Huettel B."/>
            <person name="Barry K.W."/>
            <person name="Haridas S."/>
            <person name="Chen C."/>
            <person name="Bauer D."/>
            <person name="Andreopoulos W."/>
            <person name="Pangilinan J."/>
            <person name="LaButti K."/>
            <person name="Riley R."/>
            <person name="Lipzen A."/>
            <person name="Clum A."/>
            <person name="Drula E."/>
            <person name="Henrissat B."/>
            <person name="Kohler A."/>
            <person name="Grigoriev I.V."/>
            <person name="Martin F.M."/>
            <person name="Hacquard S."/>
        </authorList>
    </citation>
    <scope>NUCLEOTIDE SEQUENCE</scope>
    <source>
        <strain evidence="12">MPI-CAGE-AT-0023</strain>
    </source>
</reference>
<keyword evidence="6" id="KW-0325">Glycoprotein</keyword>
<dbReference type="InterPro" id="IPR031330">
    <property type="entry name" value="Gly_Hdrlase_35_cat"/>
</dbReference>
<dbReference type="SUPFAM" id="SSF117100">
    <property type="entry name" value="Beta-galactosidase LacA, domain 3"/>
    <property type="match status" value="1"/>
</dbReference>
<dbReference type="EC" id="3.2.1.23" evidence="3 8"/>
<organism evidence="12 13">
    <name type="scientific">Fusarium redolens</name>
    <dbReference type="NCBI Taxonomy" id="48865"/>
    <lineage>
        <taxon>Eukaryota</taxon>
        <taxon>Fungi</taxon>
        <taxon>Dikarya</taxon>
        <taxon>Ascomycota</taxon>
        <taxon>Pezizomycotina</taxon>
        <taxon>Sordariomycetes</taxon>
        <taxon>Hypocreomycetidae</taxon>
        <taxon>Hypocreales</taxon>
        <taxon>Nectriaceae</taxon>
        <taxon>Fusarium</taxon>
        <taxon>Fusarium redolens species complex</taxon>
    </lineage>
</organism>
<evidence type="ECO:0000256" key="6">
    <source>
        <dbReference type="ARBA" id="ARBA00023180"/>
    </source>
</evidence>
<dbReference type="InterPro" id="IPR025300">
    <property type="entry name" value="BetaGal_jelly_roll_dom"/>
</dbReference>
<evidence type="ECO:0000313" key="13">
    <source>
        <dbReference type="Proteomes" id="UP000720189"/>
    </source>
</evidence>
<dbReference type="SUPFAM" id="SSF51445">
    <property type="entry name" value="(Trans)glycosidases"/>
    <property type="match status" value="1"/>
</dbReference>
<dbReference type="PROSITE" id="PS01182">
    <property type="entry name" value="GLYCOSYL_HYDROL_F35"/>
    <property type="match status" value="1"/>
</dbReference>
<evidence type="ECO:0000256" key="1">
    <source>
        <dbReference type="ARBA" id="ARBA00001412"/>
    </source>
</evidence>
<proteinExistence type="inferred from homology"/>
<dbReference type="GO" id="GO:0005975">
    <property type="term" value="P:carbohydrate metabolic process"/>
    <property type="evidence" value="ECO:0007669"/>
    <property type="project" value="InterPro"/>
</dbReference>
<dbReference type="AlphaFoldDB" id="A0A9P9G5H3"/>
<dbReference type="InterPro" id="IPR025972">
    <property type="entry name" value="BetaGal_dom3"/>
</dbReference>
<dbReference type="Gene3D" id="3.20.20.80">
    <property type="entry name" value="Glycosidases"/>
    <property type="match status" value="1"/>
</dbReference>
<accession>A0A9P9G5H3</accession>
<evidence type="ECO:0000256" key="3">
    <source>
        <dbReference type="ARBA" id="ARBA00012756"/>
    </source>
</evidence>
<dbReference type="PANTHER" id="PTHR23421">
    <property type="entry name" value="BETA-GALACTOSIDASE RELATED"/>
    <property type="match status" value="1"/>
</dbReference>
<evidence type="ECO:0000259" key="11">
    <source>
        <dbReference type="SMART" id="SM01029"/>
    </source>
</evidence>
<evidence type="ECO:0000256" key="7">
    <source>
        <dbReference type="ARBA" id="ARBA00023295"/>
    </source>
</evidence>